<dbReference type="EMBL" id="JBHSGO010000174">
    <property type="protein sequence ID" value="MFC4666114.1"/>
    <property type="molecule type" value="Genomic_DNA"/>
</dbReference>
<dbReference type="SUPFAM" id="SSF55729">
    <property type="entry name" value="Acyl-CoA N-acyltransferases (Nat)"/>
    <property type="match status" value="1"/>
</dbReference>
<sequence length="176" mass="20446">MDCSLSFIGEKVRLRALEPEDIDLLLDWENDSELRSSSGSFQPISRKVLQDYIESSHKTLFEIGQLRLIIQSKEGPIVGAVDLYDFDAYQRRVTIGIMIDRKYRCHGYAKDAVNIVSEYVLEHLRLYQIIAMVATINEASCRLFEACKFELVATLPKWQWIGKSYHDMVVYRKRGF</sequence>
<accession>A0ABV9K855</accession>
<evidence type="ECO:0000313" key="2">
    <source>
        <dbReference type="EMBL" id="MFC4666114.1"/>
    </source>
</evidence>
<dbReference type="PROSITE" id="PS51186">
    <property type="entry name" value="GNAT"/>
    <property type="match status" value="1"/>
</dbReference>
<keyword evidence="3" id="KW-1185">Reference proteome</keyword>
<keyword evidence="2" id="KW-0012">Acyltransferase</keyword>
<dbReference type="Proteomes" id="UP001596020">
    <property type="component" value="Unassembled WGS sequence"/>
</dbReference>
<name>A0ABV9K855_9PORP</name>
<dbReference type="InterPro" id="IPR000182">
    <property type="entry name" value="GNAT_dom"/>
</dbReference>
<dbReference type="InterPro" id="IPR016181">
    <property type="entry name" value="Acyl_CoA_acyltransferase"/>
</dbReference>
<dbReference type="PANTHER" id="PTHR43415:SF3">
    <property type="entry name" value="GNAT-FAMILY ACETYLTRANSFERASE"/>
    <property type="match status" value="1"/>
</dbReference>
<reference evidence="3" key="1">
    <citation type="journal article" date="2019" name="Int. J. Syst. Evol. Microbiol.">
        <title>The Global Catalogue of Microorganisms (GCM) 10K type strain sequencing project: providing services to taxonomists for standard genome sequencing and annotation.</title>
        <authorList>
            <consortium name="The Broad Institute Genomics Platform"/>
            <consortium name="The Broad Institute Genome Sequencing Center for Infectious Disease"/>
            <person name="Wu L."/>
            <person name="Ma J."/>
        </authorList>
    </citation>
    <scope>NUCLEOTIDE SEQUENCE [LARGE SCALE GENOMIC DNA]</scope>
    <source>
        <strain evidence="3">CGMCC 4.7357</strain>
    </source>
</reference>
<dbReference type="EC" id="2.3.-.-" evidence="2"/>
<proteinExistence type="predicted"/>
<dbReference type="GO" id="GO:0016746">
    <property type="term" value="F:acyltransferase activity"/>
    <property type="evidence" value="ECO:0007669"/>
    <property type="project" value="UniProtKB-KW"/>
</dbReference>
<evidence type="ECO:0000313" key="3">
    <source>
        <dbReference type="Proteomes" id="UP001596020"/>
    </source>
</evidence>
<dbReference type="Gene3D" id="3.40.630.30">
    <property type="match status" value="1"/>
</dbReference>
<gene>
    <name evidence="2" type="ORF">ACFO3G_05810</name>
</gene>
<protein>
    <submittedName>
        <fullName evidence="2">GNAT family N-acetyltransferase</fullName>
        <ecNumber evidence="2">2.3.-.-</ecNumber>
    </submittedName>
</protein>
<comment type="caution">
    <text evidence="2">The sequence shown here is derived from an EMBL/GenBank/DDBJ whole genome shotgun (WGS) entry which is preliminary data.</text>
</comment>
<organism evidence="2 3">
    <name type="scientific">Falsiporphyromonas endometrii</name>
    <dbReference type="NCBI Taxonomy" id="1387297"/>
    <lineage>
        <taxon>Bacteria</taxon>
        <taxon>Pseudomonadati</taxon>
        <taxon>Bacteroidota</taxon>
        <taxon>Bacteroidia</taxon>
        <taxon>Bacteroidales</taxon>
        <taxon>Porphyromonadaceae</taxon>
        <taxon>Falsiporphyromonas</taxon>
    </lineage>
</organism>
<evidence type="ECO:0000259" key="1">
    <source>
        <dbReference type="PROSITE" id="PS51186"/>
    </source>
</evidence>
<dbReference type="Pfam" id="PF13302">
    <property type="entry name" value="Acetyltransf_3"/>
    <property type="match status" value="1"/>
</dbReference>
<keyword evidence="2" id="KW-0808">Transferase</keyword>
<dbReference type="PANTHER" id="PTHR43415">
    <property type="entry name" value="SPERMIDINE N(1)-ACETYLTRANSFERASE"/>
    <property type="match status" value="1"/>
</dbReference>
<dbReference type="RefSeq" id="WP_380078866.1">
    <property type="nucleotide sequence ID" value="NZ_JBHSGO010000174.1"/>
</dbReference>
<feature type="domain" description="N-acetyltransferase" evidence="1">
    <location>
        <begin position="12"/>
        <end position="176"/>
    </location>
</feature>